<keyword evidence="2" id="KW-0067">ATP-binding</keyword>
<dbReference type="Proteomes" id="UP000016923">
    <property type="component" value="Unassembled WGS sequence"/>
</dbReference>
<dbReference type="EMBL" id="KE148161">
    <property type="protein sequence ID" value="EPE04376.1"/>
    <property type="molecule type" value="Genomic_DNA"/>
</dbReference>
<dbReference type="AlphaFoldDB" id="S3BY33"/>
<accession>S3BY33</accession>
<sequence length="178" mass="19313">MNAVDVAQNLGPPNPWTEGDTEYVPGANVDELDNENDSDARFVKSELLLGKSQKGRCAPLTSPSAVQIAANYRGASLVSLDLNYAALLARYRRRKGAFLGVSDATSIRQEEGGGGISWLFERTSTGGFAELAPIGRVERVNFICQPSPSFAQLVSIAIDLYLQKRRFIVMADQVFAAE</sequence>
<reference evidence="2 3" key="1">
    <citation type="journal article" date="2013" name="BMC Genomics">
        <title>The genome and transcriptome of the pine saprophyte Ophiostoma piceae, and a comparison with the bark beetle-associated pine pathogen Grosmannia clavigera.</title>
        <authorList>
            <person name="Haridas S."/>
            <person name="Wang Y."/>
            <person name="Lim L."/>
            <person name="Massoumi Alamouti S."/>
            <person name="Jackman S."/>
            <person name="Docking R."/>
            <person name="Robertson G."/>
            <person name="Birol I."/>
            <person name="Bohlmann J."/>
            <person name="Breuil C."/>
        </authorList>
    </citation>
    <scope>NUCLEOTIDE SEQUENCE [LARGE SCALE GENOMIC DNA]</scope>
    <source>
        <strain evidence="2 3">UAMH 11346</strain>
    </source>
</reference>
<keyword evidence="2" id="KW-0547">Nucleotide-binding</keyword>
<dbReference type="HOGENOM" id="CLU_1511052_0_0_1"/>
<dbReference type="VEuPathDB" id="FungiDB:F503_01380"/>
<evidence type="ECO:0000256" key="1">
    <source>
        <dbReference type="SAM" id="MobiDB-lite"/>
    </source>
</evidence>
<name>S3BY33_OPHP1</name>
<protein>
    <submittedName>
        <fullName evidence="2">Snf2 family helicase</fullName>
    </submittedName>
</protein>
<dbReference type="GO" id="GO:0004386">
    <property type="term" value="F:helicase activity"/>
    <property type="evidence" value="ECO:0007669"/>
    <property type="project" value="UniProtKB-KW"/>
</dbReference>
<proteinExistence type="predicted"/>
<organism evidence="2 3">
    <name type="scientific">Ophiostoma piceae (strain UAMH 11346)</name>
    <name type="common">Sap stain fungus</name>
    <dbReference type="NCBI Taxonomy" id="1262450"/>
    <lineage>
        <taxon>Eukaryota</taxon>
        <taxon>Fungi</taxon>
        <taxon>Dikarya</taxon>
        <taxon>Ascomycota</taxon>
        <taxon>Pezizomycotina</taxon>
        <taxon>Sordariomycetes</taxon>
        <taxon>Sordariomycetidae</taxon>
        <taxon>Ophiostomatales</taxon>
        <taxon>Ophiostomataceae</taxon>
        <taxon>Ophiostoma</taxon>
    </lineage>
</organism>
<keyword evidence="2" id="KW-0378">Hydrolase</keyword>
<keyword evidence="2" id="KW-0347">Helicase</keyword>
<keyword evidence="3" id="KW-1185">Reference proteome</keyword>
<evidence type="ECO:0000313" key="3">
    <source>
        <dbReference type="Proteomes" id="UP000016923"/>
    </source>
</evidence>
<feature type="region of interest" description="Disordered" evidence="1">
    <location>
        <begin position="1"/>
        <end position="22"/>
    </location>
</feature>
<evidence type="ECO:0000313" key="2">
    <source>
        <dbReference type="EMBL" id="EPE04376.1"/>
    </source>
</evidence>
<gene>
    <name evidence="2" type="ORF">F503_01380</name>
</gene>